<feature type="domain" description="USP" evidence="9">
    <location>
        <begin position="2"/>
        <end position="445"/>
    </location>
</feature>
<dbReference type="Gene3D" id="3.90.70.10">
    <property type="entry name" value="Cysteine proteinases"/>
    <property type="match status" value="1"/>
</dbReference>
<sequence length="446" mass="48440">YPGLYNTGNSCFLNSTLQSLAAVGRLERYLVAVEALAEEWDVPTPVTDGLHDVVQQLNRRQKRQRAFVPTALTDALARLPRSNARSFLQAHQQQDAHELLVLVSSALDDERAAVLAERDATIRAVTVGLGAAAIAPSSLPSSSSPHGIGADAQSPFRGLVAQRTACMDCGYVEAVRHYASDELSLAVPARAGAVVRLETCLANWARLERVDWICHRCSLVATLARATADVAHKDYNRSKNKGDKARKRKLKEATQREERLRSALQANLGEDDVEGSGLLADVRMERVMSQLATKHVMLARPPPLLVIHLNRSSYAAGAFGASKNNATVVFSEWLDVAPITTAGELDVRADQPISRSGTPGPDGQPFSSSSSSSLPSPPPPQTLYRLCAIVVHYGGHSSGHYVSFRRRSPSPSSSSWSRISDADVQPCAPSDVFRQNPFLLFYERLD</sequence>
<feature type="compositionally biased region" description="Low complexity" evidence="8">
    <location>
        <begin position="365"/>
        <end position="374"/>
    </location>
</feature>
<evidence type="ECO:0000256" key="7">
    <source>
        <dbReference type="RuleBase" id="RU366025"/>
    </source>
</evidence>
<dbReference type="EC" id="3.4.19.12" evidence="7"/>
<dbReference type="PROSITE" id="PS00972">
    <property type="entry name" value="USP_1"/>
    <property type="match status" value="1"/>
</dbReference>
<evidence type="ECO:0000256" key="4">
    <source>
        <dbReference type="ARBA" id="ARBA00022786"/>
    </source>
</evidence>
<keyword evidence="6 7" id="KW-0788">Thiol protease</keyword>
<dbReference type="GO" id="GO:0005634">
    <property type="term" value="C:nucleus"/>
    <property type="evidence" value="ECO:0007669"/>
    <property type="project" value="TreeGrafter"/>
</dbReference>
<dbReference type="RefSeq" id="XP_025376072.1">
    <property type="nucleotide sequence ID" value="XM_025518473.1"/>
</dbReference>
<dbReference type="GO" id="GO:0004843">
    <property type="term" value="F:cysteine-type deubiquitinase activity"/>
    <property type="evidence" value="ECO:0007669"/>
    <property type="project" value="UniProtKB-UniRule"/>
</dbReference>
<gene>
    <name evidence="10" type="ORF">FA10DRAFT_214011</name>
</gene>
<keyword evidence="4 7" id="KW-0833">Ubl conjugation pathway</keyword>
<evidence type="ECO:0000256" key="1">
    <source>
        <dbReference type="ARBA" id="ARBA00000707"/>
    </source>
</evidence>
<keyword evidence="3 7" id="KW-0645">Protease</keyword>
<comment type="catalytic activity">
    <reaction evidence="1 7">
        <text>Thiol-dependent hydrolysis of ester, thioester, amide, peptide and isopeptide bonds formed by the C-terminal Gly of ubiquitin (a 76-residue protein attached to proteins as an intracellular targeting signal).</text>
        <dbReference type="EC" id="3.4.19.12"/>
    </reaction>
</comment>
<evidence type="ECO:0000256" key="5">
    <source>
        <dbReference type="ARBA" id="ARBA00022801"/>
    </source>
</evidence>
<proteinExistence type="inferred from homology"/>
<dbReference type="InterPro" id="IPR028889">
    <property type="entry name" value="USP"/>
</dbReference>
<feature type="non-terminal residue" evidence="10">
    <location>
        <position position="1"/>
    </location>
</feature>
<evidence type="ECO:0000313" key="10">
    <source>
        <dbReference type="EMBL" id="PWN88874.1"/>
    </source>
</evidence>
<evidence type="ECO:0000259" key="9">
    <source>
        <dbReference type="PROSITE" id="PS50235"/>
    </source>
</evidence>
<dbReference type="GO" id="GO:0005829">
    <property type="term" value="C:cytosol"/>
    <property type="evidence" value="ECO:0007669"/>
    <property type="project" value="TreeGrafter"/>
</dbReference>
<dbReference type="Proteomes" id="UP000245768">
    <property type="component" value="Unassembled WGS sequence"/>
</dbReference>
<dbReference type="PROSITE" id="PS50235">
    <property type="entry name" value="USP_3"/>
    <property type="match status" value="1"/>
</dbReference>
<dbReference type="InterPro" id="IPR018200">
    <property type="entry name" value="USP_CS"/>
</dbReference>
<evidence type="ECO:0000256" key="3">
    <source>
        <dbReference type="ARBA" id="ARBA00022670"/>
    </source>
</evidence>
<dbReference type="AlphaFoldDB" id="A0A316YJ84"/>
<dbReference type="GeneID" id="37040389"/>
<dbReference type="InterPro" id="IPR038765">
    <property type="entry name" value="Papain-like_cys_pep_sf"/>
</dbReference>
<dbReference type="PANTHER" id="PTHR24006">
    <property type="entry name" value="UBIQUITIN CARBOXYL-TERMINAL HYDROLASE"/>
    <property type="match status" value="1"/>
</dbReference>
<dbReference type="SUPFAM" id="SSF54001">
    <property type="entry name" value="Cysteine proteinases"/>
    <property type="match status" value="1"/>
</dbReference>
<dbReference type="Pfam" id="PF00443">
    <property type="entry name" value="UCH"/>
    <property type="match status" value="1"/>
</dbReference>
<accession>A0A316YJ84</accession>
<comment type="similarity">
    <text evidence="2 7">Belongs to the peptidase C19 family.</text>
</comment>
<dbReference type="PROSITE" id="PS00973">
    <property type="entry name" value="USP_2"/>
    <property type="match status" value="1"/>
</dbReference>
<dbReference type="STRING" id="215250.A0A316YJ84"/>
<organism evidence="10 11">
    <name type="scientific">Acaromyces ingoldii</name>
    <dbReference type="NCBI Taxonomy" id="215250"/>
    <lineage>
        <taxon>Eukaryota</taxon>
        <taxon>Fungi</taxon>
        <taxon>Dikarya</taxon>
        <taxon>Basidiomycota</taxon>
        <taxon>Ustilaginomycotina</taxon>
        <taxon>Exobasidiomycetes</taxon>
        <taxon>Exobasidiales</taxon>
        <taxon>Cryptobasidiaceae</taxon>
        <taxon>Acaromyces</taxon>
    </lineage>
</organism>
<dbReference type="EMBL" id="KZ819637">
    <property type="protein sequence ID" value="PWN88874.1"/>
    <property type="molecule type" value="Genomic_DNA"/>
</dbReference>
<reference evidence="10" key="1">
    <citation type="journal article" date="2018" name="Mol. Biol. Evol.">
        <title>Broad Genomic Sampling Reveals a Smut Pathogenic Ancestry of the Fungal Clade Ustilaginomycotina.</title>
        <authorList>
            <person name="Kijpornyongpan T."/>
            <person name="Mondo S.J."/>
            <person name="Barry K."/>
            <person name="Sandor L."/>
            <person name="Lee J."/>
            <person name="Lipzen A."/>
            <person name="Pangilinan J."/>
            <person name="LaButti K."/>
            <person name="Hainaut M."/>
            <person name="Henrissat B."/>
            <person name="Grigoriev I.V."/>
            <person name="Spatafora J.W."/>
            <person name="Aime M.C."/>
        </authorList>
    </citation>
    <scope>NUCLEOTIDE SEQUENCE [LARGE SCALE GENOMIC DNA]</scope>
    <source>
        <strain evidence="10">MCA 4198</strain>
    </source>
</reference>
<keyword evidence="11" id="KW-1185">Reference proteome</keyword>
<dbReference type="GO" id="GO:0006508">
    <property type="term" value="P:proteolysis"/>
    <property type="evidence" value="ECO:0007669"/>
    <property type="project" value="UniProtKB-KW"/>
</dbReference>
<dbReference type="GO" id="GO:0016579">
    <property type="term" value="P:protein deubiquitination"/>
    <property type="evidence" value="ECO:0007669"/>
    <property type="project" value="InterPro"/>
</dbReference>
<dbReference type="InParanoid" id="A0A316YJ84"/>
<evidence type="ECO:0000313" key="11">
    <source>
        <dbReference type="Proteomes" id="UP000245768"/>
    </source>
</evidence>
<keyword evidence="5 7" id="KW-0378">Hydrolase</keyword>
<dbReference type="InterPro" id="IPR050164">
    <property type="entry name" value="Peptidase_C19"/>
</dbReference>
<feature type="region of interest" description="Disordered" evidence="8">
    <location>
        <begin position="235"/>
        <end position="256"/>
    </location>
</feature>
<feature type="non-terminal residue" evidence="10">
    <location>
        <position position="446"/>
    </location>
</feature>
<feature type="region of interest" description="Disordered" evidence="8">
    <location>
        <begin position="347"/>
        <end position="379"/>
    </location>
</feature>
<protein>
    <recommendedName>
        <fullName evidence="7">Ubiquitin carboxyl-terminal hydrolase</fullName>
        <ecNumber evidence="7">3.4.19.12</ecNumber>
    </recommendedName>
</protein>
<evidence type="ECO:0000256" key="6">
    <source>
        <dbReference type="ARBA" id="ARBA00022807"/>
    </source>
</evidence>
<dbReference type="PANTHER" id="PTHR24006:SF888">
    <property type="entry name" value="UBIQUITIN CARBOXYL-TERMINAL HYDROLASE 30"/>
    <property type="match status" value="1"/>
</dbReference>
<dbReference type="OrthoDB" id="2020758at2759"/>
<dbReference type="InterPro" id="IPR001394">
    <property type="entry name" value="Peptidase_C19_UCH"/>
</dbReference>
<evidence type="ECO:0000256" key="2">
    <source>
        <dbReference type="ARBA" id="ARBA00009085"/>
    </source>
</evidence>
<name>A0A316YJ84_9BASI</name>
<evidence type="ECO:0000256" key="8">
    <source>
        <dbReference type="SAM" id="MobiDB-lite"/>
    </source>
</evidence>